<keyword evidence="3" id="KW-1185">Reference proteome</keyword>
<dbReference type="InterPro" id="IPR027417">
    <property type="entry name" value="P-loop_NTPase"/>
</dbReference>
<dbReference type="Gene3D" id="3.40.50.300">
    <property type="entry name" value="P-loop containing nucleotide triphosphate hydrolases"/>
    <property type="match status" value="1"/>
</dbReference>
<name>A0A2U1KXL7_ARTAN</name>
<organism evidence="2 3">
    <name type="scientific">Artemisia annua</name>
    <name type="common">Sweet wormwood</name>
    <dbReference type="NCBI Taxonomy" id="35608"/>
    <lineage>
        <taxon>Eukaryota</taxon>
        <taxon>Viridiplantae</taxon>
        <taxon>Streptophyta</taxon>
        <taxon>Embryophyta</taxon>
        <taxon>Tracheophyta</taxon>
        <taxon>Spermatophyta</taxon>
        <taxon>Magnoliopsida</taxon>
        <taxon>eudicotyledons</taxon>
        <taxon>Gunneridae</taxon>
        <taxon>Pentapetalae</taxon>
        <taxon>asterids</taxon>
        <taxon>campanulids</taxon>
        <taxon>Asterales</taxon>
        <taxon>Asteraceae</taxon>
        <taxon>Asteroideae</taxon>
        <taxon>Anthemideae</taxon>
        <taxon>Artemisiinae</taxon>
        <taxon>Artemisia</taxon>
    </lineage>
</organism>
<dbReference type="Proteomes" id="UP000245207">
    <property type="component" value="Unassembled WGS sequence"/>
</dbReference>
<dbReference type="AlphaFoldDB" id="A0A2U1KXL7"/>
<proteinExistence type="predicted"/>
<feature type="compositionally biased region" description="Basic and acidic residues" evidence="1">
    <location>
        <begin position="373"/>
        <end position="388"/>
    </location>
</feature>
<keyword evidence="2" id="KW-0547">Nucleotide-binding</keyword>
<evidence type="ECO:0000313" key="3">
    <source>
        <dbReference type="Proteomes" id="UP000245207"/>
    </source>
</evidence>
<protein>
    <submittedName>
        <fullName evidence="2">DEAD-box ATP-dependent RNA helicase 27</fullName>
    </submittedName>
</protein>
<keyword evidence="2" id="KW-0378">Hydrolase</keyword>
<dbReference type="EMBL" id="PKPP01013049">
    <property type="protein sequence ID" value="PWA41491.1"/>
    <property type="molecule type" value="Genomic_DNA"/>
</dbReference>
<reference evidence="2 3" key="1">
    <citation type="journal article" date="2018" name="Mol. Plant">
        <title>The genome of Artemisia annua provides insight into the evolution of Asteraceae family and artemisinin biosynthesis.</title>
        <authorList>
            <person name="Shen Q."/>
            <person name="Zhang L."/>
            <person name="Liao Z."/>
            <person name="Wang S."/>
            <person name="Yan T."/>
            <person name="Shi P."/>
            <person name="Liu M."/>
            <person name="Fu X."/>
            <person name="Pan Q."/>
            <person name="Wang Y."/>
            <person name="Lv Z."/>
            <person name="Lu X."/>
            <person name="Zhang F."/>
            <person name="Jiang W."/>
            <person name="Ma Y."/>
            <person name="Chen M."/>
            <person name="Hao X."/>
            <person name="Li L."/>
            <person name="Tang Y."/>
            <person name="Lv G."/>
            <person name="Zhou Y."/>
            <person name="Sun X."/>
            <person name="Brodelius P.E."/>
            <person name="Rose J.K.C."/>
            <person name="Tang K."/>
        </authorList>
    </citation>
    <scope>NUCLEOTIDE SEQUENCE [LARGE SCALE GENOMIC DNA]</scope>
    <source>
        <strain evidence="3">cv. Huhao1</strain>
        <tissue evidence="2">Leaf</tissue>
    </source>
</reference>
<keyword evidence="2" id="KW-0347">Helicase</keyword>
<feature type="region of interest" description="Disordered" evidence="1">
    <location>
        <begin position="366"/>
        <end position="388"/>
    </location>
</feature>
<evidence type="ECO:0000256" key="1">
    <source>
        <dbReference type="SAM" id="MobiDB-lite"/>
    </source>
</evidence>
<gene>
    <name evidence="2" type="ORF">CTI12_AA556050</name>
</gene>
<feature type="region of interest" description="Disordered" evidence="1">
    <location>
        <begin position="1"/>
        <end position="22"/>
    </location>
</feature>
<dbReference type="STRING" id="35608.A0A2U1KXL7"/>
<keyword evidence="2" id="KW-0067">ATP-binding</keyword>
<comment type="caution">
    <text evidence="2">The sequence shown here is derived from an EMBL/GenBank/DDBJ whole genome shotgun (WGS) entry which is preliminary data.</text>
</comment>
<accession>A0A2U1KXL7</accession>
<evidence type="ECO:0000313" key="2">
    <source>
        <dbReference type="EMBL" id="PWA41491.1"/>
    </source>
</evidence>
<dbReference type="GO" id="GO:0004386">
    <property type="term" value="F:helicase activity"/>
    <property type="evidence" value="ECO:0007669"/>
    <property type="project" value="UniProtKB-KW"/>
</dbReference>
<sequence>MTVPELEYQSTTRGGDYGGDEVRVDSDQKLINKMGRMDEHQRQTRIPSLARQSVKISIRVEAKYFRKYRWEAKKREDQTWFRLMASPTQRAASSTNLYKNDGCAYSVTRGDLIINFLEHFIDRSENMIKKFMQVLADGKGCRFMWCWMSKSCWDILLFMLSLILKHQAYKDSLQQGIVDRDTIEVTFKRGFHGSSCFLLLNFSLCHLKVCRFRLICNYTFRDTVKELHPGIESGPPWHRNNNGNVRTDYIGIVQHVGEAKDYMSTTANKDIVDQLHAKSILASKTMFEICELIERGLIKCLRDDYFTSLNILRQDFHPNRFGNGESAEIQSRDNLSNNVDLSATVDIGTGLDGSCGSLIHDQDESNDVLGDIDNDKVKTGRNNDDNKLDGEYGQGSEHDLNITLWLCVRVLWNRYMHYGFFSWITYHIQMQNLTPESNEFLICWLFAGLELFSNRYSLLYIVECIDIHYLAKDLLKYHSQTLRLVIGGAAQRGEAERIRKGINLLVDTPERLRGHLQNTKGFMYKNLKV</sequence>